<dbReference type="AlphaFoldDB" id="A0A2N0Z0E5"/>
<dbReference type="InterPro" id="IPR000667">
    <property type="entry name" value="Peptidase_S13"/>
</dbReference>
<evidence type="ECO:0000313" key="3">
    <source>
        <dbReference type="EMBL" id="PKG22958.1"/>
    </source>
</evidence>
<dbReference type="PANTHER" id="PTHR30023:SF0">
    <property type="entry name" value="PENICILLIN-SENSITIVE CARBOXYPEPTIDASE A"/>
    <property type="match status" value="1"/>
</dbReference>
<keyword evidence="4" id="KW-1185">Reference proteome</keyword>
<name>A0A2N0Z0E5_9BACI</name>
<dbReference type="Gene3D" id="3.40.710.10">
    <property type="entry name" value="DD-peptidase/beta-lactamase superfamily"/>
    <property type="match status" value="1"/>
</dbReference>
<dbReference type="RefSeq" id="WP_101177980.1">
    <property type="nucleotide sequence ID" value="NZ_PISE01000031.1"/>
</dbReference>
<sequence length="490" mass="53415">MEKMKQILLAGMVTVLILTQNWSNSQAEADTISFALNNEIQSIVLNEPALKGSLAGISIRDQQSGNIVYEHIGNIRLAPASNMKLLTAAVALSVLGEDYRFSTEVATDGKIKNNILHGNLYLKGKGDTTLMADDLDQLARTLKNKGIQKVTGSLIYDTSWYDSIPLSVDLAWSDEATYYGAKISPLTVSPTKEYDAGTVLIKTAPAKKMGASAILTAKPATNAITIINKTKTVEKQGKKKLRYTREHDGKKIIVSGTIPIDASADSEWISVFDPSKVAADLFQQSLTKQGIQTYGIHKGVTPELSTLMASQESIPLSKLLIPFMKLSNNTIAETLLKEIGKVKRGKGSFEAGIAVVKEELKKFGLNPDHMLIRDGSGISPIDFVTANDLSLLLFHIQKKPWFPVYLTSLPVSGNTERLVGGTLRYRLHSENTKGKVRAKTGSLSAVSTLSGYVESRSGKKYIFSILLNHLVDDDKGKQIQDKIVETLAAY</sequence>
<dbReference type="Gene3D" id="3.50.80.20">
    <property type="entry name" value="D-Ala-D-Ala carboxypeptidase C, peptidase S13"/>
    <property type="match status" value="1"/>
</dbReference>
<comment type="caution">
    <text evidence="3">The sequence shown here is derived from an EMBL/GenBank/DDBJ whole genome shotgun (WGS) entry which is preliminary data.</text>
</comment>
<keyword evidence="3" id="KW-0645">Protease</keyword>
<proteinExistence type="inferred from homology"/>
<dbReference type="EMBL" id="PISE01000031">
    <property type="protein sequence ID" value="PKG22958.1"/>
    <property type="molecule type" value="Genomic_DNA"/>
</dbReference>
<dbReference type="PRINTS" id="PR00922">
    <property type="entry name" value="DADACBPTASE3"/>
</dbReference>
<evidence type="ECO:0000256" key="2">
    <source>
        <dbReference type="ARBA" id="ARBA00022801"/>
    </source>
</evidence>
<dbReference type="GO" id="GO:0006508">
    <property type="term" value="P:proteolysis"/>
    <property type="evidence" value="ECO:0007669"/>
    <property type="project" value="InterPro"/>
</dbReference>
<dbReference type="PANTHER" id="PTHR30023">
    <property type="entry name" value="D-ALANYL-D-ALANINE CARBOXYPEPTIDASE"/>
    <property type="match status" value="1"/>
</dbReference>
<comment type="similarity">
    <text evidence="1">Belongs to the peptidase S13 family.</text>
</comment>
<accession>A0A2N0Z0E5</accession>
<gene>
    <name evidence="3" type="primary">dacB</name>
    <name evidence="3" type="ORF">CWS01_14895</name>
</gene>
<reference evidence="3 4" key="1">
    <citation type="journal article" date="2003" name="Int. J. Syst. Evol. Microbiol.">
        <title>Bacillus nealsonii sp. nov., isolated from a spacecraft-assembly facility, whose spores are gamma-radiation resistant.</title>
        <authorList>
            <person name="Venkateswaran K."/>
            <person name="Kempf M."/>
            <person name="Chen F."/>
            <person name="Satomi M."/>
            <person name="Nicholson W."/>
            <person name="Kern R."/>
        </authorList>
    </citation>
    <scope>NUCLEOTIDE SEQUENCE [LARGE SCALE GENOMIC DNA]</scope>
    <source>
        <strain evidence="3 4">FO-92</strain>
    </source>
</reference>
<dbReference type="Proteomes" id="UP000233375">
    <property type="component" value="Unassembled WGS sequence"/>
</dbReference>
<keyword evidence="2" id="KW-0378">Hydrolase</keyword>
<dbReference type="InterPro" id="IPR012338">
    <property type="entry name" value="Beta-lactam/transpept-like"/>
</dbReference>
<dbReference type="GO" id="GO:0004185">
    <property type="term" value="F:serine-type carboxypeptidase activity"/>
    <property type="evidence" value="ECO:0007669"/>
    <property type="project" value="InterPro"/>
</dbReference>
<organism evidence="3 4">
    <name type="scientific">Niallia nealsonii</name>
    <dbReference type="NCBI Taxonomy" id="115979"/>
    <lineage>
        <taxon>Bacteria</taxon>
        <taxon>Bacillati</taxon>
        <taxon>Bacillota</taxon>
        <taxon>Bacilli</taxon>
        <taxon>Bacillales</taxon>
        <taxon>Bacillaceae</taxon>
        <taxon>Niallia</taxon>
    </lineage>
</organism>
<dbReference type="NCBIfam" id="TIGR00666">
    <property type="entry name" value="PBP4"/>
    <property type="match status" value="1"/>
</dbReference>
<protein>
    <submittedName>
        <fullName evidence="3">D-alanyl-D-alanine carboxypeptidase/D-alanyl-D-alanine-endopeptidase</fullName>
    </submittedName>
</protein>
<dbReference type="GO" id="GO:0000270">
    <property type="term" value="P:peptidoglycan metabolic process"/>
    <property type="evidence" value="ECO:0007669"/>
    <property type="project" value="TreeGrafter"/>
</dbReference>
<dbReference type="OrthoDB" id="9802627at2"/>
<dbReference type="Pfam" id="PF02113">
    <property type="entry name" value="Peptidase_S13"/>
    <property type="match status" value="1"/>
</dbReference>
<keyword evidence="3" id="KW-0121">Carboxypeptidase</keyword>
<dbReference type="SUPFAM" id="SSF56601">
    <property type="entry name" value="beta-lactamase/transpeptidase-like"/>
    <property type="match status" value="1"/>
</dbReference>
<evidence type="ECO:0000256" key="1">
    <source>
        <dbReference type="ARBA" id="ARBA00006096"/>
    </source>
</evidence>
<evidence type="ECO:0000313" key="4">
    <source>
        <dbReference type="Proteomes" id="UP000233375"/>
    </source>
</evidence>